<proteinExistence type="predicted"/>
<dbReference type="Proteomes" id="UP001642487">
    <property type="component" value="Chromosome 2"/>
</dbReference>
<sequence length="92" mass="10544">MIWYLYLLRLENKDLTCLRHSLTSAPPSFLALTFSSLSLQPLPKPTLISLSLQSSPTFLRFVFSFRIGAVQDKRGLCLEEWCVWALHMLQTG</sequence>
<evidence type="ECO:0000313" key="1">
    <source>
        <dbReference type="EMBL" id="CAK9315909.1"/>
    </source>
</evidence>
<accession>A0ABP0Y670</accession>
<protein>
    <submittedName>
        <fullName evidence="1">Uncharacterized protein</fullName>
    </submittedName>
</protein>
<name>A0ABP0Y670_9ROSI</name>
<organism evidence="1 2">
    <name type="scientific">Citrullus colocynthis</name>
    <name type="common">colocynth</name>
    <dbReference type="NCBI Taxonomy" id="252529"/>
    <lineage>
        <taxon>Eukaryota</taxon>
        <taxon>Viridiplantae</taxon>
        <taxon>Streptophyta</taxon>
        <taxon>Embryophyta</taxon>
        <taxon>Tracheophyta</taxon>
        <taxon>Spermatophyta</taxon>
        <taxon>Magnoliopsida</taxon>
        <taxon>eudicotyledons</taxon>
        <taxon>Gunneridae</taxon>
        <taxon>Pentapetalae</taxon>
        <taxon>rosids</taxon>
        <taxon>fabids</taxon>
        <taxon>Cucurbitales</taxon>
        <taxon>Cucurbitaceae</taxon>
        <taxon>Benincaseae</taxon>
        <taxon>Citrullus</taxon>
    </lineage>
</organism>
<reference evidence="1 2" key="1">
    <citation type="submission" date="2024-03" db="EMBL/GenBank/DDBJ databases">
        <authorList>
            <person name="Gkanogiannis A."/>
            <person name="Becerra Lopez-Lavalle L."/>
        </authorList>
    </citation>
    <scope>NUCLEOTIDE SEQUENCE [LARGE SCALE GENOMIC DNA]</scope>
</reference>
<dbReference type="EMBL" id="OZ021736">
    <property type="protein sequence ID" value="CAK9315909.1"/>
    <property type="molecule type" value="Genomic_DNA"/>
</dbReference>
<gene>
    <name evidence="1" type="ORF">CITCOLO1_LOCUS7752</name>
</gene>
<evidence type="ECO:0000313" key="2">
    <source>
        <dbReference type="Proteomes" id="UP001642487"/>
    </source>
</evidence>
<keyword evidence="2" id="KW-1185">Reference proteome</keyword>